<dbReference type="CDD" id="cd00839">
    <property type="entry name" value="MPP_PAPs"/>
    <property type="match status" value="1"/>
</dbReference>
<dbReference type="InterPro" id="IPR004843">
    <property type="entry name" value="Calcineurin-like_PHP"/>
</dbReference>
<dbReference type="PANTHER" id="PTHR45867:SF10">
    <property type="entry name" value="PURPLE ACID PHOSPHATASE"/>
    <property type="match status" value="1"/>
</dbReference>
<dbReference type="PANTHER" id="PTHR45867">
    <property type="entry name" value="PURPLE ACID PHOSPHATASE"/>
    <property type="match status" value="1"/>
</dbReference>
<evidence type="ECO:0000313" key="9">
    <source>
        <dbReference type="Proteomes" id="UP000694844"/>
    </source>
</evidence>
<evidence type="ECO:0000259" key="7">
    <source>
        <dbReference type="Pfam" id="PF14008"/>
    </source>
</evidence>
<feature type="region of interest" description="Disordered" evidence="4">
    <location>
        <begin position="561"/>
        <end position="591"/>
    </location>
</feature>
<dbReference type="Pfam" id="PF16656">
    <property type="entry name" value="Pur_ac_phosph_N"/>
    <property type="match status" value="1"/>
</dbReference>
<dbReference type="AlphaFoldDB" id="A0A8B8ET70"/>
<feature type="domain" description="Calcineurin-like phosphoesterase" evidence="6">
    <location>
        <begin position="132"/>
        <end position="345"/>
    </location>
</feature>
<dbReference type="Proteomes" id="UP000694844">
    <property type="component" value="Chromosome 5"/>
</dbReference>
<evidence type="ECO:0000256" key="3">
    <source>
        <dbReference type="RuleBase" id="RU361203"/>
    </source>
</evidence>
<proteinExistence type="inferred from homology"/>
<protein>
    <recommendedName>
        <fullName evidence="3">Purple acid phosphatase</fullName>
        <ecNumber evidence="3">3.1.3.2</ecNumber>
    </recommendedName>
</protein>
<dbReference type="RefSeq" id="XP_022343150.1">
    <property type="nucleotide sequence ID" value="XM_022487442.1"/>
</dbReference>
<keyword evidence="5" id="KW-1133">Transmembrane helix</keyword>
<dbReference type="Pfam" id="PF00149">
    <property type="entry name" value="Metallophos"/>
    <property type="match status" value="1"/>
</dbReference>
<keyword evidence="9" id="KW-1185">Reference proteome</keyword>
<keyword evidence="5" id="KW-0472">Membrane</keyword>
<dbReference type="SUPFAM" id="SSF56300">
    <property type="entry name" value="Metallo-dependent phosphatases"/>
    <property type="match status" value="1"/>
</dbReference>
<dbReference type="GeneID" id="111136528"/>
<reference evidence="10" key="1">
    <citation type="submission" date="2025-08" db="UniProtKB">
        <authorList>
            <consortium name="RefSeq"/>
        </authorList>
    </citation>
    <scope>IDENTIFICATION</scope>
    <source>
        <tissue evidence="10">Whole sample</tissue>
    </source>
</reference>
<dbReference type="GO" id="GO:0003993">
    <property type="term" value="F:acid phosphatase activity"/>
    <property type="evidence" value="ECO:0007669"/>
    <property type="project" value="UniProtKB-EC"/>
</dbReference>
<dbReference type="SUPFAM" id="SSF49363">
    <property type="entry name" value="Purple acid phosphatase, N-terminal domain"/>
    <property type="match status" value="1"/>
</dbReference>
<evidence type="ECO:0000259" key="8">
    <source>
        <dbReference type="Pfam" id="PF16656"/>
    </source>
</evidence>
<evidence type="ECO:0000256" key="2">
    <source>
        <dbReference type="ARBA" id="ARBA00023180"/>
    </source>
</evidence>
<feature type="domain" description="Purple acid phosphatase N-terminal" evidence="8">
    <location>
        <begin position="30"/>
        <end position="121"/>
    </location>
</feature>
<feature type="transmembrane region" description="Helical" evidence="5">
    <location>
        <begin position="509"/>
        <end position="530"/>
    </location>
</feature>
<sequence length="591" mass="66334">MFELVSGSLLLFLCFANIHSLHEDEARCLPEGVHISFGDKVTDVTVIWSTEGNCPPSLEFGQGPWNLTNRVVGETKEFSASAPYGKQYFHRIILKNLESDKTYFYRAFGDDVSRGPFFFKTPRSGYDWSPEFLVYGDLGVESDAVPALGTEVLSGRYTAILHVGNIAYSTQDEDGKQNSTSHNRTDQELCKQGGHSFLHTIEDFSARVQYLTAPGNHGIDGVGSDRYRHMFSTPGTPWPIPLNKMWYSIDVGPVHFISYSTEVFFMSDGQYIVEQTNWLKADLKQANDNRGRRPWVIALGHHPQYCSNSPGDDCTKSDSKVRAGLEDIFYNYGVDVVLQSHEHAYERLWPQYKGVVLSKNYSNPQAPVQLISGAAGGKREDDPENVHKEEWSAFANANDSLNSIGKLKILNSTHLYWEQYDLLTKQVIDSVMIVQQNHGPFKQQTLSTEINNKIVKVQEKEKEQITETKKKPSSTDAGDSGKTGTGSSSKSEGTGQKIKELLNRVDRKVVIGVGSGAGALLLLIVIIIVVKKRKTSKTKKYRRWDDKVDYGRKFYSSYNHVDNGDKDTDDFEVEVGDNQSASSKLLMEDRK</sequence>
<dbReference type="InterPro" id="IPR008963">
    <property type="entry name" value="Purple_acid_Pase-like_N"/>
</dbReference>
<feature type="chain" id="PRO_5034703288" description="Purple acid phosphatase" evidence="3">
    <location>
        <begin position="21"/>
        <end position="591"/>
    </location>
</feature>
<evidence type="ECO:0000256" key="4">
    <source>
        <dbReference type="SAM" id="MobiDB-lite"/>
    </source>
</evidence>
<evidence type="ECO:0000256" key="1">
    <source>
        <dbReference type="ARBA" id="ARBA00022729"/>
    </source>
</evidence>
<dbReference type="InterPro" id="IPR015914">
    <property type="entry name" value="PAPs_N"/>
</dbReference>
<gene>
    <name evidence="10" type="primary">LOC111136528</name>
</gene>
<dbReference type="EC" id="3.1.3.2" evidence="3"/>
<evidence type="ECO:0000256" key="5">
    <source>
        <dbReference type="SAM" id="Phobius"/>
    </source>
</evidence>
<comment type="similarity">
    <text evidence="3">Belongs to the metallophosphoesterase superfamily. Purple acid phosphatase family.</text>
</comment>
<evidence type="ECO:0000313" key="10">
    <source>
        <dbReference type="RefSeq" id="XP_022343150.1"/>
    </source>
</evidence>
<dbReference type="InterPro" id="IPR029052">
    <property type="entry name" value="Metallo-depent_PP-like"/>
</dbReference>
<feature type="compositionally biased region" description="Basic and acidic residues" evidence="4">
    <location>
        <begin position="459"/>
        <end position="470"/>
    </location>
</feature>
<dbReference type="KEGG" id="cvn:111136528"/>
<dbReference type="InterPro" id="IPR025733">
    <property type="entry name" value="PAPs_C"/>
</dbReference>
<dbReference type="InterPro" id="IPR041792">
    <property type="entry name" value="MPP_PAP"/>
</dbReference>
<keyword evidence="5" id="KW-0812">Transmembrane</keyword>
<feature type="domain" description="Purple acid phosphatase C-terminal" evidence="7">
    <location>
        <begin position="366"/>
        <end position="430"/>
    </location>
</feature>
<dbReference type="OrthoDB" id="45007at2759"/>
<feature type="signal peptide" evidence="3">
    <location>
        <begin position="1"/>
        <end position="20"/>
    </location>
</feature>
<accession>A0A8B8ET70</accession>
<feature type="compositionally biased region" description="Low complexity" evidence="4">
    <location>
        <begin position="474"/>
        <end position="495"/>
    </location>
</feature>
<dbReference type="Gene3D" id="2.60.40.380">
    <property type="entry name" value="Purple acid phosphatase-like, N-terminal"/>
    <property type="match status" value="1"/>
</dbReference>
<evidence type="ECO:0000259" key="6">
    <source>
        <dbReference type="Pfam" id="PF00149"/>
    </source>
</evidence>
<dbReference type="Pfam" id="PF14008">
    <property type="entry name" value="Metallophos_C"/>
    <property type="match status" value="1"/>
</dbReference>
<dbReference type="GO" id="GO:0046872">
    <property type="term" value="F:metal ion binding"/>
    <property type="evidence" value="ECO:0007669"/>
    <property type="project" value="InterPro"/>
</dbReference>
<dbReference type="Gene3D" id="3.60.21.10">
    <property type="match status" value="1"/>
</dbReference>
<comment type="catalytic activity">
    <reaction evidence="3">
        <text>a phosphate monoester + H2O = an alcohol + phosphate</text>
        <dbReference type="Rhea" id="RHEA:15017"/>
        <dbReference type="ChEBI" id="CHEBI:15377"/>
        <dbReference type="ChEBI" id="CHEBI:30879"/>
        <dbReference type="ChEBI" id="CHEBI:43474"/>
        <dbReference type="ChEBI" id="CHEBI:67140"/>
        <dbReference type="EC" id="3.1.3.2"/>
    </reaction>
</comment>
<feature type="region of interest" description="Disordered" evidence="4">
    <location>
        <begin position="459"/>
        <end position="495"/>
    </location>
</feature>
<keyword evidence="3" id="KW-0378">Hydrolase</keyword>
<keyword evidence="2" id="KW-0325">Glycoprotein</keyword>
<name>A0A8B8ET70_CRAVI</name>
<organism evidence="9 10">
    <name type="scientific">Crassostrea virginica</name>
    <name type="common">Eastern oyster</name>
    <dbReference type="NCBI Taxonomy" id="6565"/>
    <lineage>
        <taxon>Eukaryota</taxon>
        <taxon>Metazoa</taxon>
        <taxon>Spiralia</taxon>
        <taxon>Lophotrochozoa</taxon>
        <taxon>Mollusca</taxon>
        <taxon>Bivalvia</taxon>
        <taxon>Autobranchia</taxon>
        <taxon>Pteriomorphia</taxon>
        <taxon>Ostreida</taxon>
        <taxon>Ostreoidea</taxon>
        <taxon>Ostreidae</taxon>
        <taxon>Crassostrea</taxon>
    </lineage>
</organism>
<keyword evidence="1 3" id="KW-0732">Signal</keyword>